<dbReference type="EMBL" id="LLXL01000252">
    <property type="protein sequence ID" value="PKK75294.1"/>
    <property type="molecule type" value="Genomic_DNA"/>
</dbReference>
<proteinExistence type="predicted"/>
<protein>
    <submittedName>
        <fullName evidence="2">Uncharacterized protein</fullName>
    </submittedName>
</protein>
<feature type="transmembrane region" description="Helical" evidence="1">
    <location>
        <begin position="78"/>
        <end position="98"/>
    </location>
</feature>
<keyword evidence="1" id="KW-0472">Membrane</keyword>
<name>A0A2N1NN54_9GLOM</name>
<reference evidence="2 3" key="1">
    <citation type="submission" date="2016-04" db="EMBL/GenBank/DDBJ databases">
        <title>Genome analyses suggest a sexual origin of heterokaryosis in a supposedly ancient asexual fungus.</title>
        <authorList>
            <person name="Ropars J."/>
            <person name="Sedzielewska K."/>
            <person name="Noel J."/>
            <person name="Charron P."/>
            <person name="Farinelli L."/>
            <person name="Marton T."/>
            <person name="Kruger M."/>
            <person name="Pelin A."/>
            <person name="Brachmann A."/>
            <person name="Corradi N."/>
        </authorList>
    </citation>
    <scope>NUCLEOTIDE SEQUENCE [LARGE SCALE GENOMIC DNA]</scope>
    <source>
        <strain evidence="2 3">C2</strain>
    </source>
</reference>
<dbReference type="VEuPathDB" id="FungiDB:RhiirFUN_018727"/>
<evidence type="ECO:0000313" key="3">
    <source>
        <dbReference type="Proteomes" id="UP000233469"/>
    </source>
</evidence>
<dbReference type="VEuPathDB" id="FungiDB:FUN_012205"/>
<keyword evidence="1" id="KW-1133">Transmembrane helix</keyword>
<dbReference type="Proteomes" id="UP000233469">
    <property type="component" value="Unassembled WGS sequence"/>
</dbReference>
<reference evidence="2 3" key="2">
    <citation type="submission" date="2017-10" db="EMBL/GenBank/DDBJ databases">
        <title>Extensive intraspecific genome diversity in a model arbuscular mycorrhizal fungus.</title>
        <authorList>
            <person name="Chen E.C.H."/>
            <person name="Morin E."/>
            <person name="Baudet D."/>
            <person name="Noel J."/>
            <person name="Ndikumana S."/>
            <person name="Charron P."/>
            <person name="St-Onge C."/>
            <person name="Giorgi J."/>
            <person name="Grigoriev I.V."/>
            <person name="Roux C."/>
            <person name="Martin F.M."/>
            <person name="Corradi N."/>
        </authorList>
    </citation>
    <scope>NUCLEOTIDE SEQUENCE [LARGE SCALE GENOMIC DNA]</scope>
    <source>
        <strain evidence="2 3">C2</strain>
    </source>
</reference>
<sequence length="108" mass="12530">MDSLDNTRLIGCYTDDRIDRIDQIIWSNPRERLRSFFSSEFGLNGLGRSLYFVFLGNTFLELDFGLKISASRVLWDIGFRLPVSLGYWISASWVLWILDFGFLSSLGY</sequence>
<keyword evidence="1" id="KW-0812">Transmembrane</keyword>
<gene>
    <name evidence="2" type="ORF">RhiirC2_846135</name>
</gene>
<dbReference type="AlphaFoldDB" id="A0A2N1NN54"/>
<accession>A0A2N1NN54</accession>
<evidence type="ECO:0000313" key="2">
    <source>
        <dbReference type="EMBL" id="PKK75294.1"/>
    </source>
</evidence>
<evidence type="ECO:0000256" key="1">
    <source>
        <dbReference type="SAM" id="Phobius"/>
    </source>
</evidence>
<comment type="caution">
    <text evidence="2">The sequence shown here is derived from an EMBL/GenBank/DDBJ whole genome shotgun (WGS) entry which is preliminary data.</text>
</comment>
<organism evidence="2 3">
    <name type="scientific">Rhizophagus irregularis</name>
    <dbReference type="NCBI Taxonomy" id="588596"/>
    <lineage>
        <taxon>Eukaryota</taxon>
        <taxon>Fungi</taxon>
        <taxon>Fungi incertae sedis</taxon>
        <taxon>Mucoromycota</taxon>
        <taxon>Glomeromycotina</taxon>
        <taxon>Glomeromycetes</taxon>
        <taxon>Glomerales</taxon>
        <taxon>Glomeraceae</taxon>
        <taxon>Rhizophagus</taxon>
    </lineage>
</organism>